<dbReference type="PANTHER" id="PTHR19303">
    <property type="entry name" value="TRANSPOSON"/>
    <property type="match status" value="1"/>
</dbReference>
<dbReference type="GO" id="GO:0005634">
    <property type="term" value="C:nucleus"/>
    <property type="evidence" value="ECO:0007669"/>
    <property type="project" value="UniProtKB-SubCell"/>
</dbReference>
<keyword evidence="9" id="KW-1185">Reference proteome</keyword>
<comment type="subcellular location">
    <subcellularLocation>
        <location evidence="1 4">Nucleus</location>
    </subcellularLocation>
</comment>
<evidence type="ECO:0008006" key="10">
    <source>
        <dbReference type="Google" id="ProtNLM"/>
    </source>
</evidence>
<dbReference type="STRING" id="137246.A0A401STB1"/>
<dbReference type="SMART" id="SM00674">
    <property type="entry name" value="CENPB"/>
    <property type="match status" value="1"/>
</dbReference>
<evidence type="ECO:0000256" key="2">
    <source>
        <dbReference type="ARBA" id="ARBA00023125"/>
    </source>
</evidence>
<evidence type="ECO:0000256" key="4">
    <source>
        <dbReference type="PROSITE-ProRule" id="PRU00320"/>
    </source>
</evidence>
<evidence type="ECO:0000256" key="1">
    <source>
        <dbReference type="ARBA" id="ARBA00004123"/>
    </source>
</evidence>
<dbReference type="Proteomes" id="UP000287033">
    <property type="component" value="Unassembled WGS sequence"/>
</dbReference>
<evidence type="ECO:0000313" key="9">
    <source>
        <dbReference type="Proteomes" id="UP000287033"/>
    </source>
</evidence>
<feature type="DNA-binding region" description="H-T-H motif" evidence="4">
    <location>
        <begin position="46"/>
        <end position="66"/>
    </location>
</feature>
<evidence type="ECO:0000256" key="5">
    <source>
        <dbReference type="SAM" id="MobiDB-lite"/>
    </source>
</evidence>
<keyword evidence="2 4" id="KW-0238">DNA-binding</keyword>
<feature type="region of interest" description="Disordered" evidence="5">
    <location>
        <begin position="583"/>
        <end position="604"/>
    </location>
</feature>
<evidence type="ECO:0000259" key="6">
    <source>
        <dbReference type="PROSITE" id="PS50960"/>
    </source>
</evidence>
<name>A0A401STB1_CHIPU</name>
<dbReference type="PROSITE" id="PS50960">
    <property type="entry name" value="HTH_PSQ"/>
    <property type="match status" value="1"/>
</dbReference>
<dbReference type="PANTHER" id="PTHR19303:SF26">
    <property type="entry name" value="TIGGER TRANSPOSABLE ELEMENT-DERIVED PROTEIN 1"/>
    <property type="match status" value="1"/>
</dbReference>
<dbReference type="Pfam" id="PF04218">
    <property type="entry name" value="CENP-B_N"/>
    <property type="match status" value="1"/>
</dbReference>
<feature type="domain" description="HTH psq-type" evidence="6">
    <location>
        <begin position="19"/>
        <end position="70"/>
    </location>
</feature>
<dbReference type="InterPro" id="IPR050863">
    <property type="entry name" value="CenT-Element_Derived"/>
</dbReference>
<feature type="domain" description="HTH CENPB-type" evidence="7">
    <location>
        <begin position="84"/>
        <end position="163"/>
    </location>
</feature>
<accession>A0A401STB1</accession>
<dbReference type="Gene3D" id="1.10.10.60">
    <property type="entry name" value="Homeodomain-like"/>
    <property type="match status" value="2"/>
</dbReference>
<evidence type="ECO:0000259" key="7">
    <source>
        <dbReference type="PROSITE" id="PS51253"/>
    </source>
</evidence>
<dbReference type="OrthoDB" id="125347at2759"/>
<evidence type="ECO:0000256" key="3">
    <source>
        <dbReference type="ARBA" id="ARBA00023242"/>
    </source>
</evidence>
<organism evidence="8 9">
    <name type="scientific">Chiloscyllium punctatum</name>
    <name type="common">Brownbanded bambooshark</name>
    <name type="synonym">Hemiscyllium punctatum</name>
    <dbReference type="NCBI Taxonomy" id="137246"/>
    <lineage>
        <taxon>Eukaryota</taxon>
        <taxon>Metazoa</taxon>
        <taxon>Chordata</taxon>
        <taxon>Craniata</taxon>
        <taxon>Vertebrata</taxon>
        <taxon>Chondrichthyes</taxon>
        <taxon>Elasmobranchii</taxon>
        <taxon>Galeomorphii</taxon>
        <taxon>Galeoidea</taxon>
        <taxon>Orectolobiformes</taxon>
        <taxon>Hemiscylliidae</taxon>
        <taxon>Chiloscyllium</taxon>
    </lineage>
</organism>
<dbReference type="EMBL" id="BEZZ01000534">
    <property type="protein sequence ID" value="GCC33616.1"/>
    <property type="molecule type" value="Genomic_DNA"/>
</dbReference>
<feature type="compositionally biased region" description="Acidic residues" evidence="5">
    <location>
        <begin position="593"/>
        <end position="604"/>
    </location>
</feature>
<dbReference type="InterPro" id="IPR007889">
    <property type="entry name" value="HTH_Psq"/>
</dbReference>
<dbReference type="InterPro" id="IPR006600">
    <property type="entry name" value="HTH_CenpB_DNA-bd_dom"/>
</dbReference>
<dbReference type="Pfam" id="PF03184">
    <property type="entry name" value="DDE_1"/>
    <property type="match status" value="1"/>
</dbReference>
<dbReference type="OMA" id="MTAQICI"/>
<dbReference type="Gene3D" id="3.30.420.10">
    <property type="entry name" value="Ribonuclease H-like superfamily/Ribonuclease H"/>
    <property type="match status" value="1"/>
</dbReference>
<dbReference type="SUPFAM" id="SSF46689">
    <property type="entry name" value="Homeodomain-like"/>
    <property type="match status" value="2"/>
</dbReference>
<comment type="caution">
    <text evidence="8">The sequence shown here is derived from an EMBL/GenBank/DDBJ whole genome shotgun (WGS) entry which is preliminary data.</text>
</comment>
<dbReference type="GO" id="GO:0003677">
    <property type="term" value="F:DNA binding"/>
    <property type="evidence" value="ECO:0007669"/>
    <property type="project" value="UniProtKB-UniRule"/>
</dbReference>
<proteinExistence type="predicted"/>
<sequence length="604" mass="68190">MGGQHNKNVYRKRPGERIVGGDRKRKAITLEEKLGVIKRFERNERTCDIARATGIKESTLRTIRDNAEKIKASCIAGTSLSASKLVRSRPKELEEMERLLCVWLEDQLKKQSGTSFIAIRQKALSIYEGLRNKAENPADVPAFSASSGWFAGFKNRCFLTNKLCGEAASTDEECAMVFPHMVKKFIEEEGYTLDQIFNLEETGLYWKRMPSRTYISKNEAQAPGFKVAKDRMTVLLGANASGDLKLKPVVVYHSANPRALKGYLRSTLGVCFRSSKRGSMTGQIFSDLIVDVFKDIFRNYCRRKDLDFKILLILDNAPSHPPTVGELSENIKVLFLPPNTTSLLQPMDQGAIAAFKAYYLRRTFRKLIAATEGDNKDSVLQFWKSFNIKNAIDIIVEAWGDVSKDCLRAVWQKLLPDFIHDFKGIELSEELPRIKEHCIALAKQVGFEEVESEDVEEVLESHCVDLSTADLQQLEAEGKMEAGDEEDEAQDAAPRELSTSLLSSILREVEKQLQLLEDNDYNAERSGIAVRGIRSYLAPYEQLLHERRKMAQQQNLFKPVPRKQSEDNELKPFISGLSIFRHNPASGIVPKSDDDDGDDPQPLS</sequence>
<dbReference type="Pfam" id="PF03221">
    <property type="entry name" value="HTH_Tnp_Tc5"/>
    <property type="match status" value="1"/>
</dbReference>
<evidence type="ECO:0000313" key="8">
    <source>
        <dbReference type="EMBL" id="GCC33616.1"/>
    </source>
</evidence>
<dbReference type="InterPro" id="IPR009057">
    <property type="entry name" value="Homeodomain-like_sf"/>
</dbReference>
<protein>
    <recommendedName>
        <fullName evidence="10">HTH CENPB-type domain-containing protein</fullName>
    </recommendedName>
</protein>
<dbReference type="InterPro" id="IPR004875">
    <property type="entry name" value="DDE_SF_endonuclease_dom"/>
</dbReference>
<keyword evidence="3 4" id="KW-0539">Nucleus</keyword>
<reference evidence="8 9" key="1">
    <citation type="journal article" date="2018" name="Nat. Ecol. Evol.">
        <title>Shark genomes provide insights into elasmobranch evolution and the origin of vertebrates.</title>
        <authorList>
            <person name="Hara Y"/>
            <person name="Yamaguchi K"/>
            <person name="Onimaru K"/>
            <person name="Kadota M"/>
            <person name="Koyanagi M"/>
            <person name="Keeley SD"/>
            <person name="Tatsumi K"/>
            <person name="Tanaka K"/>
            <person name="Motone F"/>
            <person name="Kageyama Y"/>
            <person name="Nozu R"/>
            <person name="Adachi N"/>
            <person name="Nishimura O"/>
            <person name="Nakagawa R"/>
            <person name="Tanegashima C"/>
            <person name="Kiyatake I"/>
            <person name="Matsumoto R"/>
            <person name="Murakumo K"/>
            <person name="Nishida K"/>
            <person name="Terakita A"/>
            <person name="Kuratani S"/>
            <person name="Sato K"/>
            <person name="Hyodo S Kuraku.S."/>
        </authorList>
    </citation>
    <scope>NUCLEOTIDE SEQUENCE [LARGE SCALE GENOMIC DNA]</scope>
</reference>
<dbReference type="AlphaFoldDB" id="A0A401STB1"/>
<gene>
    <name evidence="8" type="ORF">chiPu_0012086</name>
</gene>
<dbReference type="PROSITE" id="PS51253">
    <property type="entry name" value="HTH_CENPB"/>
    <property type="match status" value="1"/>
</dbReference>
<dbReference type="InterPro" id="IPR036397">
    <property type="entry name" value="RNaseH_sf"/>
</dbReference>